<protein>
    <recommendedName>
        <fullName evidence="2">BON domain-containing protein</fullName>
    </recommendedName>
</protein>
<organism evidence="3 4">
    <name type="scientific">Cupriavidus laharis</name>
    <dbReference type="NCBI Taxonomy" id="151654"/>
    <lineage>
        <taxon>Bacteria</taxon>
        <taxon>Pseudomonadati</taxon>
        <taxon>Pseudomonadota</taxon>
        <taxon>Betaproteobacteria</taxon>
        <taxon>Burkholderiales</taxon>
        <taxon>Burkholderiaceae</taxon>
        <taxon>Cupriavidus</taxon>
    </lineage>
</organism>
<dbReference type="RefSeq" id="WP_224082938.1">
    <property type="nucleotide sequence ID" value="NZ_CAJZAI010000033.1"/>
</dbReference>
<evidence type="ECO:0000313" key="3">
    <source>
        <dbReference type="EMBL" id="CAG9185396.1"/>
    </source>
</evidence>
<dbReference type="PROSITE" id="PS50914">
    <property type="entry name" value="BON"/>
    <property type="match status" value="1"/>
</dbReference>
<dbReference type="InterPro" id="IPR007055">
    <property type="entry name" value="BON_dom"/>
</dbReference>
<feature type="compositionally biased region" description="Basic and acidic residues" evidence="1">
    <location>
        <begin position="58"/>
        <end position="69"/>
    </location>
</feature>
<feature type="region of interest" description="Disordered" evidence="1">
    <location>
        <begin position="130"/>
        <end position="159"/>
    </location>
</feature>
<dbReference type="EMBL" id="CAJZAI010000033">
    <property type="protein sequence ID" value="CAG9185396.1"/>
    <property type="molecule type" value="Genomic_DNA"/>
</dbReference>
<evidence type="ECO:0000313" key="4">
    <source>
        <dbReference type="Proteomes" id="UP000727654"/>
    </source>
</evidence>
<sequence length="232" mass="26775">MRRSDYPYRRRDDDSQRGDDDYLRRPPQRQYGSNDQGYSGLPAHERNERLRHLSARHGNPEARLPREVGRGTWGQEDWGPDEEWIGVYVEEWGWPSGAEPMRERYGEARGDARHEPGRYAMYGLDDQRAWQRPGYGHGRGGDAGDRRGEGPRNYRRPDDRIHDEVCTRLAHEDGLDVSEVTVQVRDGVVTMEGTVNNRRSKYEIEDIAASVFGVRDVLNQIRVHRYGVLASG</sequence>
<name>A0ABM8XY97_9BURK</name>
<dbReference type="InterPro" id="IPR051686">
    <property type="entry name" value="Lipoprotein_DolP"/>
</dbReference>
<dbReference type="PANTHER" id="PTHR34606">
    <property type="entry name" value="BON DOMAIN-CONTAINING PROTEIN"/>
    <property type="match status" value="1"/>
</dbReference>
<accession>A0ABM8XY97</accession>
<feature type="domain" description="BON" evidence="2">
    <location>
        <begin position="157"/>
        <end position="225"/>
    </location>
</feature>
<evidence type="ECO:0000259" key="2">
    <source>
        <dbReference type="PROSITE" id="PS50914"/>
    </source>
</evidence>
<dbReference type="PANTHER" id="PTHR34606:SF15">
    <property type="entry name" value="BON DOMAIN-CONTAINING PROTEIN"/>
    <property type="match status" value="1"/>
</dbReference>
<gene>
    <name evidence="3" type="ORF">LMG23992_05533</name>
</gene>
<keyword evidence="4" id="KW-1185">Reference proteome</keyword>
<comment type="caution">
    <text evidence="3">The sequence shown here is derived from an EMBL/GenBank/DDBJ whole genome shotgun (WGS) entry which is preliminary data.</text>
</comment>
<feature type="compositionally biased region" description="Basic and acidic residues" evidence="1">
    <location>
        <begin position="139"/>
        <end position="159"/>
    </location>
</feature>
<evidence type="ECO:0000256" key="1">
    <source>
        <dbReference type="SAM" id="MobiDB-lite"/>
    </source>
</evidence>
<proteinExistence type="predicted"/>
<feature type="compositionally biased region" description="Basic and acidic residues" evidence="1">
    <location>
        <begin position="1"/>
        <end position="24"/>
    </location>
</feature>
<feature type="region of interest" description="Disordered" evidence="1">
    <location>
        <begin position="1"/>
        <end position="75"/>
    </location>
</feature>
<dbReference type="Pfam" id="PF04972">
    <property type="entry name" value="BON"/>
    <property type="match status" value="1"/>
</dbReference>
<dbReference type="Proteomes" id="UP000727654">
    <property type="component" value="Unassembled WGS sequence"/>
</dbReference>
<dbReference type="Gene3D" id="3.30.1340.30">
    <property type="match status" value="1"/>
</dbReference>
<reference evidence="3 4" key="1">
    <citation type="submission" date="2021-08" db="EMBL/GenBank/DDBJ databases">
        <authorList>
            <person name="Peeters C."/>
        </authorList>
    </citation>
    <scope>NUCLEOTIDE SEQUENCE [LARGE SCALE GENOMIC DNA]</scope>
    <source>
        <strain evidence="3 4">LMG 23992</strain>
    </source>
</reference>